<dbReference type="RefSeq" id="WP_022772022.1">
    <property type="nucleotide sequence ID" value="NC_022576.1"/>
</dbReference>
<dbReference type="STRING" id="946483.Cenrod_1111"/>
<dbReference type="HOGENOM" id="CLU_1624144_0_0_4"/>
<keyword evidence="2" id="KW-1185">Reference proteome</keyword>
<name>U5NAI1_9BURK</name>
<dbReference type="KEGG" id="cbx:Cenrod_1111"/>
<sequence length="163" mass="17723">MKGGVRPSVAVGLVLCAMVGGQWAFEHFVAQPMERSIAQAQVALESARAAPPRAAASTSQERLDAIAAHLRAQPGWRNRIAQWHLAAQRNAVLIRKAEYRSPEAVGPVGKCEVRADLAGEYPAIRQFLQDVLRQDEAAALESLAMHRCATTVCAVAQFVFYCQ</sequence>
<protein>
    <submittedName>
        <fullName evidence="1">Uncharacterized protein</fullName>
    </submittedName>
</protein>
<accession>U5NAI1</accession>
<evidence type="ECO:0000313" key="2">
    <source>
        <dbReference type="Proteomes" id="UP000017184"/>
    </source>
</evidence>
<organism evidence="1 2">
    <name type="scientific">Candidatus Symbiobacter mobilis CR</name>
    <dbReference type="NCBI Taxonomy" id="946483"/>
    <lineage>
        <taxon>Bacteria</taxon>
        <taxon>Pseudomonadati</taxon>
        <taxon>Pseudomonadota</taxon>
        <taxon>Betaproteobacteria</taxon>
        <taxon>Burkholderiales</taxon>
        <taxon>Comamonadaceae</taxon>
    </lineage>
</organism>
<gene>
    <name evidence="1" type="ORF">Cenrod_1111</name>
</gene>
<dbReference type="AlphaFoldDB" id="U5NAI1"/>
<reference evidence="1 2" key="1">
    <citation type="journal article" date="2013" name="Genome Biol.">
        <title>Genomic analysis reveals key aspects of prokaryotic symbiosis in the phototrophic consortium "Chlorochromatium aggregatum".</title>
        <authorList>
            <person name="Liu Z."/>
            <person name="Muller J."/>
            <person name="Li T."/>
            <person name="Alvey R.M."/>
            <person name="Vogl K."/>
            <person name="Frigaard N.U."/>
            <person name="Rockwell N.C."/>
            <person name="Boyd E.S."/>
            <person name="Tomsho L.P."/>
            <person name="Schuster S.C."/>
            <person name="Henke P."/>
            <person name="Rohde M."/>
            <person name="Overmann J."/>
            <person name="Bryant D.A."/>
        </authorList>
    </citation>
    <scope>NUCLEOTIDE SEQUENCE [LARGE SCALE GENOMIC DNA]</scope>
    <source>
        <strain evidence="1">CR</strain>
    </source>
</reference>
<dbReference type="Proteomes" id="UP000017184">
    <property type="component" value="Chromosome"/>
</dbReference>
<dbReference type="EMBL" id="CP004885">
    <property type="protein sequence ID" value="AGX87204.1"/>
    <property type="molecule type" value="Genomic_DNA"/>
</dbReference>
<proteinExistence type="predicted"/>
<evidence type="ECO:0000313" key="1">
    <source>
        <dbReference type="EMBL" id="AGX87204.1"/>
    </source>
</evidence>